<reference evidence="2" key="1">
    <citation type="submission" date="2020-02" db="EMBL/GenBank/DDBJ databases">
        <authorList>
            <person name="Meier V. D."/>
        </authorList>
    </citation>
    <scope>NUCLEOTIDE SEQUENCE</scope>
    <source>
        <strain evidence="2">AVDCRST_MAG59</strain>
    </source>
</reference>
<dbReference type="Pfam" id="PF02627">
    <property type="entry name" value="CMD"/>
    <property type="match status" value="1"/>
</dbReference>
<feature type="domain" description="Carboxymuconolactone decarboxylase-like" evidence="1">
    <location>
        <begin position="17"/>
        <end position="98"/>
    </location>
</feature>
<dbReference type="InterPro" id="IPR003779">
    <property type="entry name" value="CMD-like"/>
</dbReference>
<protein>
    <submittedName>
        <fullName evidence="2">4-carboxymuconolactone decarboxylase domain/alkylhydroperoxidase AhpD family core domain protein</fullName>
    </submittedName>
</protein>
<dbReference type="PANTHER" id="PTHR34846">
    <property type="entry name" value="4-CARBOXYMUCONOLACTONE DECARBOXYLASE FAMILY PROTEIN (AFU_ORTHOLOGUE AFUA_6G11590)"/>
    <property type="match status" value="1"/>
</dbReference>
<dbReference type="PANTHER" id="PTHR34846:SF10">
    <property type="entry name" value="CYTOPLASMIC PROTEIN"/>
    <property type="match status" value="1"/>
</dbReference>
<sequence>MSRSFQRVSQADAGNLDRAMTAMYGLEAYLVHSGLERSLIELVKIRASHLNGCAYCIDMHTKDARTHGESEQRLYLLAAWQESPFYSERECAALLWTDAVTKVAAGHVPDDTYEAVRQAFSEDELVSLTWAVATINAWNRICIGLRSPVGTYQPVSSLTAADEACCSPRKHASSPESGHLDRGPE</sequence>
<accession>A0A6J4VD17</accession>
<proteinExistence type="predicted"/>
<keyword evidence="2" id="KW-0575">Peroxidase</keyword>
<keyword evidence="2" id="KW-0560">Oxidoreductase</keyword>
<evidence type="ECO:0000313" key="2">
    <source>
        <dbReference type="EMBL" id="CAA9575780.1"/>
    </source>
</evidence>
<dbReference type="Gene3D" id="1.20.1290.10">
    <property type="entry name" value="AhpD-like"/>
    <property type="match status" value="1"/>
</dbReference>
<organism evidence="2">
    <name type="scientific">uncultured Thermomicrobiales bacterium</name>
    <dbReference type="NCBI Taxonomy" id="1645740"/>
    <lineage>
        <taxon>Bacteria</taxon>
        <taxon>Pseudomonadati</taxon>
        <taxon>Thermomicrobiota</taxon>
        <taxon>Thermomicrobia</taxon>
        <taxon>Thermomicrobiales</taxon>
        <taxon>environmental samples</taxon>
    </lineage>
</organism>
<gene>
    <name evidence="2" type="ORF">AVDCRST_MAG59-4157</name>
</gene>
<dbReference type="InterPro" id="IPR029032">
    <property type="entry name" value="AhpD-like"/>
</dbReference>
<dbReference type="SUPFAM" id="SSF69118">
    <property type="entry name" value="AhpD-like"/>
    <property type="match status" value="1"/>
</dbReference>
<dbReference type="GO" id="GO:0051920">
    <property type="term" value="F:peroxiredoxin activity"/>
    <property type="evidence" value="ECO:0007669"/>
    <property type="project" value="InterPro"/>
</dbReference>
<dbReference type="EMBL" id="CADCWF010000300">
    <property type="protein sequence ID" value="CAA9575780.1"/>
    <property type="molecule type" value="Genomic_DNA"/>
</dbReference>
<dbReference type="InterPro" id="IPR004675">
    <property type="entry name" value="AhpD_core"/>
</dbReference>
<evidence type="ECO:0000259" key="1">
    <source>
        <dbReference type="Pfam" id="PF02627"/>
    </source>
</evidence>
<name>A0A6J4VD17_9BACT</name>
<dbReference type="AlphaFoldDB" id="A0A6J4VD17"/>
<dbReference type="NCBIfam" id="TIGR00778">
    <property type="entry name" value="ahpD_dom"/>
    <property type="match status" value="1"/>
</dbReference>